<evidence type="ECO:0000313" key="2">
    <source>
        <dbReference type="EMBL" id="ELA47759.1"/>
    </source>
</evidence>
<proteinExistence type="predicted"/>
<dbReference type="EMBL" id="GL877412">
    <property type="protein sequence ID" value="ELA47759.1"/>
    <property type="molecule type" value="Genomic_DNA"/>
</dbReference>
<accession>L2GVU7</accession>
<organism evidence="2 3">
    <name type="scientific">Vavraia culicis (isolate floridensis)</name>
    <name type="common">Microsporidian parasite</name>
    <dbReference type="NCBI Taxonomy" id="948595"/>
    <lineage>
        <taxon>Eukaryota</taxon>
        <taxon>Fungi</taxon>
        <taxon>Fungi incertae sedis</taxon>
        <taxon>Microsporidia</taxon>
        <taxon>Pleistophoridae</taxon>
        <taxon>Vavraia</taxon>
    </lineage>
</organism>
<dbReference type="GeneID" id="19878605"/>
<feature type="compositionally biased region" description="Basic and acidic residues" evidence="1">
    <location>
        <begin position="308"/>
        <end position="318"/>
    </location>
</feature>
<evidence type="ECO:0000256" key="1">
    <source>
        <dbReference type="SAM" id="MobiDB-lite"/>
    </source>
</evidence>
<dbReference type="VEuPathDB" id="MicrosporidiaDB:VCUG_00720"/>
<protein>
    <submittedName>
        <fullName evidence="2">Uncharacterized protein</fullName>
    </submittedName>
</protein>
<gene>
    <name evidence="2" type="ORF">VCUG_00720</name>
</gene>
<name>L2GVU7_VAVCU</name>
<dbReference type="OrthoDB" id="10434083at2759"/>
<dbReference type="AlphaFoldDB" id="L2GVU7"/>
<dbReference type="RefSeq" id="XP_008073743.1">
    <property type="nucleotide sequence ID" value="XM_008075552.1"/>
</dbReference>
<sequence>MFRKTSISTDKPEKKKIGRIYTRVDEDEESVRNMARRGMDLIAEEGVEGYERVMQLKLEREFREMCRIGKKTGTVHVHPPSALEGSDRYHSSESRWSDHPSSSLESVCTTADNAGQYDSMEAMGYEMDYLEDPILGRAVARTKCSDTCGCYGTDGEVNAANERIRQGLGDAHDEFATDDCRCVSANGPYTNMPYTNGGFLQDACPIESYYEPALVQMGVHPVDSYNVCDPIPMQHYFTSEWPMQGPNDPIIDTNFDRYKKNSLRYQESPTHDAHIWPSVLDTGALGPIARLLRRAGTSEGEGQTYSQHEMEQQRNDQV</sequence>
<dbReference type="HOGENOM" id="CLU_874927_0_0_1"/>
<dbReference type="OMA" id="MGYEMDY"/>
<feature type="compositionally biased region" description="Basic and acidic residues" evidence="1">
    <location>
        <begin position="85"/>
        <end position="98"/>
    </location>
</feature>
<evidence type="ECO:0000313" key="3">
    <source>
        <dbReference type="Proteomes" id="UP000011081"/>
    </source>
</evidence>
<keyword evidence="3" id="KW-1185">Reference proteome</keyword>
<reference evidence="3" key="1">
    <citation type="submission" date="2011-03" db="EMBL/GenBank/DDBJ databases">
        <title>The genome sequence of Vavraia culicis strain floridensis.</title>
        <authorList>
            <consortium name="The Broad Institute Genome Sequencing Platform"/>
            <person name="Cuomo C."/>
            <person name="Becnel J."/>
            <person name="Sanscrainte N."/>
            <person name="Young S.K."/>
            <person name="Zeng Q."/>
            <person name="Gargeya S."/>
            <person name="Fitzgerald M."/>
            <person name="Haas B."/>
            <person name="Abouelleil A."/>
            <person name="Alvarado L."/>
            <person name="Arachchi H.M."/>
            <person name="Berlin A."/>
            <person name="Chapman S.B."/>
            <person name="Gearin G."/>
            <person name="Goldberg J."/>
            <person name="Griggs A."/>
            <person name="Gujja S."/>
            <person name="Hansen M."/>
            <person name="Heiman D."/>
            <person name="Howarth C."/>
            <person name="Larimer J."/>
            <person name="Lui A."/>
            <person name="MacDonald P.J.P."/>
            <person name="McCowen C."/>
            <person name="Montmayeur A."/>
            <person name="Murphy C."/>
            <person name="Neiman D."/>
            <person name="Pearson M."/>
            <person name="Priest M."/>
            <person name="Roberts A."/>
            <person name="Saif S."/>
            <person name="Shea T."/>
            <person name="Sisk P."/>
            <person name="Stolte C."/>
            <person name="Sykes S."/>
            <person name="Wortman J."/>
            <person name="Nusbaum C."/>
            <person name="Birren B."/>
        </authorList>
    </citation>
    <scope>NUCLEOTIDE SEQUENCE [LARGE SCALE GENOMIC DNA]</scope>
    <source>
        <strain evidence="3">floridensis</strain>
    </source>
</reference>
<feature type="region of interest" description="Disordered" evidence="1">
    <location>
        <begin position="76"/>
        <end position="105"/>
    </location>
</feature>
<dbReference type="InParanoid" id="L2GVU7"/>
<dbReference type="Proteomes" id="UP000011081">
    <property type="component" value="Unassembled WGS sequence"/>
</dbReference>
<feature type="region of interest" description="Disordered" evidence="1">
    <location>
        <begin position="296"/>
        <end position="318"/>
    </location>
</feature>